<sequence length="101" mass="11994">MVHIKCKLYHNRNLRKQFLFYGKRTTSKFIVIRKGPKHLTTSYCALKLRTTLTVTPGEGPSFFQNFHQSIYVFLRIYGCFLNIYKGINIYKGLYKIFKGFK</sequence>
<reference evidence="1 2" key="1">
    <citation type="journal article" date="2019" name="PLoS Biol.">
        <title>Sex chromosomes control vertical transmission of feminizing Wolbachia symbionts in an isopod.</title>
        <authorList>
            <person name="Becking T."/>
            <person name="Chebbi M.A."/>
            <person name="Giraud I."/>
            <person name="Moumen B."/>
            <person name="Laverre T."/>
            <person name="Caubet Y."/>
            <person name="Peccoud J."/>
            <person name="Gilbert C."/>
            <person name="Cordaux R."/>
        </authorList>
    </citation>
    <scope>NUCLEOTIDE SEQUENCE [LARGE SCALE GENOMIC DNA]</scope>
    <source>
        <strain evidence="1">ANa2</strain>
        <tissue evidence="1">Whole body excluding digestive tract and cuticle</tissue>
    </source>
</reference>
<dbReference type="EMBL" id="SEYY01024635">
    <property type="protein sequence ID" value="KAB7493980.1"/>
    <property type="molecule type" value="Genomic_DNA"/>
</dbReference>
<evidence type="ECO:0000313" key="1">
    <source>
        <dbReference type="EMBL" id="KAB7493980.1"/>
    </source>
</evidence>
<protein>
    <submittedName>
        <fullName evidence="1">Uncharacterized protein</fullName>
    </submittedName>
</protein>
<gene>
    <name evidence="1" type="ORF">Anas_09542</name>
</gene>
<name>A0A5N5SJU3_9CRUS</name>
<evidence type="ECO:0000313" key="2">
    <source>
        <dbReference type="Proteomes" id="UP000326759"/>
    </source>
</evidence>
<keyword evidence="2" id="KW-1185">Reference proteome</keyword>
<dbReference type="AlphaFoldDB" id="A0A5N5SJU3"/>
<organism evidence="1 2">
    <name type="scientific">Armadillidium nasatum</name>
    <dbReference type="NCBI Taxonomy" id="96803"/>
    <lineage>
        <taxon>Eukaryota</taxon>
        <taxon>Metazoa</taxon>
        <taxon>Ecdysozoa</taxon>
        <taxon>Arthropoda</taxon>
        <taxon>Crustacea</taxon>
        <taxon>Multicrustacea</taxon>
        <taxon>Malacostraca</taxon>
        <taxon>Eumalacostraca</taxon>
        <taxon>Peracarida</taxon>
        <taxon>Isopoda</taxon>
        <taxon>Oniscidea</taxon>
        <taxon>Crinocheta</taxon>
        <taxon>Armadillidiidae</taxon>
        <taxon>Armadillidium</taxon>
    </lineage>
</organism>
<accession>A0A5N5SJU3</accession>
<comment type="caution">
    <text evidence="1">The sequence shown here is derived from an EMBL/GenBank/DDBJ whole genome shotgun (WGS) entry which is preliminary data.</text>
</comment>
<proteinExistence type="predicted"/>
<dbReference type="Proteomes" id="UP000326759">
    <property type="component" value="Unassembled WGS sequence"/>
</dbReference>